<comment type="cofactor">
    <cofactor evidence="2">
        <name>[4Fe-4S] cluster</name>
        <dbReference type="ChEBI" id="CHEBI:49883"/>
    </cofactor>
</comment>
<dbReference type="SUPFAM" id="SSF140490">
    <property type="entry name" value="Nqo1C-terminal domain-like"/>
    <property type="match status" value="1"/>
</dbReference>
<dbReference type="Gene3D" id="1.20.1440.230">
    <property type="entry name" value="NADH-ubiquinone oxidoreductase 51kDa subunit, iron-sulphur binding domain"/>
    <property type="match status" value="1"/>
</dbReference>
<evidence type="ECO:0000256" key="6">
    <source>
        <dbReference type="ARBA" id="ARBA00023004"/>
    </source>
</evidence>
<dbReference type="Gene3D" id="3.40.50.11540">
    <property type="entry name" value="NADH-ubiquinone oxidoreductase 51kDa subunit"/>
    <property type="match status" value="1"/>
</dbReference>
<dbReference type="Pfam" id="PF01257">
    <property type="entry name" value="2Fe-2S_thioredx"/>
    <property type="match status" value="1"/>
</dbReference>
<dbReference type="InterPro" id="IPR019575">
    <property type="entry name" value="Nuop51_4Fe4S-bd"/>
</dbReference>
<evidence type="ECO:0000259" key="8">
    <source>
        <dbReference type="SMART" id="SM00928"/>
    </source>
</evidence>
<dbReference type="SUPFAM" id="SSF52833">
    <property type="entry name" value="Thioredoxin-like"/>
    <property type="match status" value="1"/>
</dbReference>
<keyword evidence="4" id="KW-0004">4Fe-4S</keyword>
<dbReference type="SUPFAM" id="SSF142019">
    <property type="entry name" value="Nqo1 FMN-binding domain-like"/>
    <property type="match status" value="1"/>
</dbReference>
<evidence type="ECO:0000256" key="7">
    <source>
        <dbReference type="ARBA" id="ARBA00023014"/>
    </source>
</evidence>
<dbReference type="Proteomes" id="UP000501094">
    <property type="component" value="Chromosome"/>
</dbReference>
<keyword evidence="7" id="KW-0411">Iron-sulfur</keyword>
<evidence type="ECO:0000256" key="3">
    <source>
        <dbReference type="ARBA" id="ARBA00007523"/>
    </source>
</evidence>
<evidence type="ECO:0000313" key="9">
    <source>
        <dbReference type="EMBL" id="QIZ20690.1"/>
    </source>
</evidence>
<dbReference type="GO" id="GO:0051539">
    <property type="term" value="F:4 iron, 4 sulfur cluster binding"/>
    <property type="evidence" value="ECO:0007669"/>
    <property type="project" value="UniProtKB-KW"/>
</dbReference>
<sequence>MSKNISNLSGRVGLKKNLFEKISERSLNSKDASGIKEIANEYHMGVSTIHGAESFYEFLRPSHRAKKAFVCNGSACMCSGTQEPLKKKLKEKLGDDKVGEMFCLGHCYENKAFHYDGENYAGNDIDKIDEIIKGEKIEQEKFFSKSFASTSFLMDDKLSNLDQFKDVLNKFINTDKQEIIKSLLDSNLTGRGGAGFPAGMKWDFCRKAPSEKKYVICNADEGDSGAFSDRYLLEDQPLKVLFGMIICGYVIGSDEGVLYIRGEYPKSIEAINGCINSLKKEGLLGENILGTNFSFDLNICIGQGAYICGEETALIASIEGRRAEVDVRPPFPVTEGLYKKPTVVNNVETLAAATGILINGAEKFAAIGNKKSAGTKLVCFDSFFNNPGVYEVEMGTPMKKVLNDIGGGFKEPIKALQIGGPLGGVIPISEIEKLNLDFQEFTAAGFMLGHASIVSIPKDFPMVEYIHHLFEFTAEESCGKCFPGRLGSYRGKEMFDQAKNKTAKIPLKLLNELLVTMKKGCLCALCGAIPTPIMNILKYFGDEMKDDMVKDN</sequence>
<comment type="cofactor">
    <cofactor evidence="1">
        <name>FMN</name>
        <dbReference type="ChEBI" id="CHEBI:58210"/>
    </cofactor>
</comment>
<name>A0A6H1Q2F9_9PROT</name>
<evidence type="ECO:0000256" key="2">
    <source>
        <dbReference type="ARBA" id="ARBA00001966"/>
    </source>
</evidence>
<dbReference type="InterPro" id="IPR011538">
    <property type="entry name" value="Nuo51_FMN-bd"/>
</dbReference>
<evidence type="ECO:0000256" key="4">
    <source>
        <dbReference type="ARBA" id="ARBA00022485"/>
    </source>
</evidence>
<comment type="similarity">
    <text evidence="3">Belongs to the complex I 51 kDa subunit family.</text>
</comment>
<organism evidence="9 10">
    <name type="scientific">Candidatus Pelagibacter giovannonii</name>
    <dbReference type="NCBI Taxonomy" id="2563896"/>
    <lineage>
        <taxon>Bacteria</taxon>
        <taxon>Pseudomonadati</taxon>
        <taxon>Pseudomonadota</taxon>
        <taxon>Alphaproteobacteria</taxon>
        <taxon>Candidatus Pelagibacterales</taxon>
        <taxon>Candidatus Pelagibacteraceae</taxon>
        <taxon>Candidatus Pelagibacter</taxon>
    </lineage>
</organism>
<dbReference type="Pfam" id="PF01512">
    <property type="entry name" value="Complex1_51K"/>
    <property type="match status" value="1"/>
</dbReference>
<dbReference type="InterPro" id="IPR036249">
    <property type="entry name" value="Thioredoxin-like_sf"/>
</dbReference>
<dbReference type="PANTHER" id="PTHR43578">
    <property type="entry name" value="NADH-QUINONE OXIDOREDUCTASE SUBUNIT F"/>
    <property type="match status" value="1"/>
</dbReference>
<protein>
    <submittedName>
        <fullName evidence="9">Formate dehydrogenase</fullName>
    </submittedName>
</protein>
<dbReference type="InterPro" id="IPR037207">
    <property type="entry name" value="Nuop51_4Fe4S-bd_sf"/>
</dbReference>
<feature type="domain" description="NADH-ubiquinone oxidoreductase 51kDa subunit iron-sulphur binding" evidence="8">
    <location>
        <begin position="463"/>
        <end position="505"/>
    </location>
</feature>
<gene>
    <name evidence="9" type="ORF">E5R92_02675</name>
</gene>
<dbReference type="InterPro" id="IPR037225">
    <property type="entry name" value="Nuo51_FMN-bd_sf"/>
</dbReference>
<dbReference type="SUPFAM" id="SSF142984">
    <property type="entry name" value="Nqo1 middle domain-like"/>
    <property type="match status" value="1"/>
</dbReference>
<dbReference type="RefSeq" id="WP_168606572.1">
    <property type="nucleotide sequence ID" value="NZ_CP038852.1"/>
</dbReference>
<dbReference type="PANTHER" id="PTHR43578:SF3">
    <property type="entry name" value="NADH-QUINONE OXIDOREDUCTASE SUBUNIT F"/>
    <property type="match status" value="1"/>
</dbReference>
<dbReference type="GO" id="GO:0046872">
    <property type="term" value="F:metal ion binding"/>
    <property type="evidence" value="ECO:0007669"/>
    <property type="project" value="UniProtKB-KW"/>
</dbReference>
<reference evidence="9 10" key="1">
    <citation type="journal article" date="2020" name="Nat. Microbiol.">
        <title>Lysogenic host-virus interactions in SAR11 marine bacteria.</title>
        <authorList>
            <person name="Morris R.M."/>
            <person name="Cain K.R."/>
            <person name="Hvorecny K.L."/>
            <person name="Kollman J.M."/>
        </authorList>
    </citation>
    <scope>NUCLEOTIDE SEQUENCE [LARGE SCALE GENOMIC DNA]</scope>
    <source>
        <strain evidence="9 10">NP1</strain>
    </source>
</reference>
<dbReference type="EMBL" id="CP038852">
    <property type="protein sequence ID" value="QIZ20690.1"/>
    <property type="molecule type" value="Genomic_DNA"/>
</dbReference>
<dbReference type="KEGG" id="peg:E5R92_02675"/>
<keyword evidence="5" id="KW-0479">Metal-binding</keyword>
<dbReference type="AlphaFoldDB" id="A0A6H1Q2F9"/>
<evidence type="ECO:0000256" key="1">
    <source>
        <dbReference type="ARBA" id="ARBA00001917"/>
    </source>
</evidence>
<dbReference type="Gene3D" id="3.10.20.600">
    <property type="match status" value="1"/>
</dbReference>
<proteinExistence type="inferred from homology"/>
<dbReference type="SMART" id="SM00928">
    <property type="entry name" value="NADH_4Fe-4S"/>
    <property type="match status" value="1"/>
</dbReference>
<evidence type="ECO:0000256" key="5">
    <source>
        <dbReference type="ARBA" id="ARBA00022723"/>
    </source>
</evidence>
<keyword evidence="6" id="KW-0408">Iron</keyword>
<evidence type="ECO:0000313" key="10">
    <source>
        <dbReference type="Proteomes" id="UP000501094"/>
    </source>
</evidence>
<keyword evidence="10" id="KW-1185">Reference proteome</keyword>
<dbReference type="FunFam" id="3.40.50.11540:FF:000001">
    <property type="entry name" value="NADH dehydrogenase [ubiquinone] flavoprotein 1, mitochondrial"/>
    <property type="match status" value="1"/>
</dbReference>
<dbReference type="Pfam" id="PF10589">
    <property type="entry name" value="NADH_4Fe-4S"/>
    <property type="match status" value="1"/>
</dbReference>
<accession>A0A6H1Q2F9</accession>